<comment type="caution">
    <text evidence="1">The sequence shown here is derived from an EMBL/GenBank/DDBJ whole genome shotgun (WGS) entry which is preliminary data.</text>
</comment>
<proteinExistence type="predicted"/>
<organism evidence="1 2">
    <name type="scientific">Limoniibacter endophyticus</name>
    <dbReference type="NCBI Taxonomy" id="1565040"/>
    <lineage>
        <taxon>Bacteria</taxon>
        <taxon>Pseudomonadati</taxon>
        <taxon>Pseudomonadota</taxon>
        <taxon>Alphaproteobacteria</taxon>
        <taxon>Hyphomicrobiales</taxon>
        <taxon>Bartonellaceae</taxon>
        <taxon>Limoniibacter</taxon>
    </lineage>
</organism>
<name>A0A8J3GGQ5_9HYPH</name>
<protein>
    <submittedName>
        <fullName evidence="1">Head-tail adaptor protein</fullName>
    </submittedName>
</protein>
<accession>A0A8J3GGQ5</accession>
<dbReference type="Proteomes" id="UP000641137">
    <property type="component" value="Unassembled WGS sequence"/>
</dbReference>
<reference evidence="1" key="2">
    <citation type="submission" date="2020-09" db="EMBL/GenBank/DDBJ databases">
        <authorList>
            <person name="Sun Q."/>
            <person name="Kim S."/>
        </authorList>
    </citation>
    <scope>NUCLEOTIDE SEQUENCE</scope>
    <source>
        <strain evidence="1">KCTC 42097</strain>
    </source>
</reference>
<reference evidence="1" key="1">
    <citation type="journal article" date="2014" name="Int. J. Syst. Evol. Microbiol.">
        <title>Complete genome sequence of Corynebacterium casei LMG S-19264T (=DSM 44701T), isolated from a smear-ripened cheese.</title>
        <authorList>
            <consortium name="US DOE Joint Genome Institute (JGI-PGF)"/>
            <person name="Walter F."/>
            <person name="Albersmeier A."/>
            <person name="Kalinowski J."/>
            <person name="Ruckert C."/>
        </authorList>
    </citation>
    <scope>NUCLEOTIDE SEQUENCE</scope>
    <source>
        <strain evidence="1">KCTC 42097</strain>
    </source>
</reference>
<keyword evidence="2" id="KW-1185">Reference proteome</keyword>
<dbReference type="Pfam" id="PF05521">
    <property type="entry name" value="Phage_HCP"/>
    <property type="match status" value="1"/>
</dbReference>
<dbReference type="InterPro" id="IPR008767">
    <property type="entry name" value="Phage_SPP1_head-tail_adaptor"/>
</dbReference>
<dbReference type="Gene3D" id="2.40.10.270">
    <property type="entry name" value="Bacteriophage SPP1 head-tail adaptor protein"/>
    <property type="match status" value="1"/>
</dbReference>
<gene>
    <name evidence="1" type="ORF">GCM10010136_02250</name>
</gene>
<dbReference type="InterPro" id="IPR038666">
    <property type="entry name" value="SSP1_head-tail_sf"/>
</dbReference>
<dbReference type="AlphaFoldDB" id="A0A8J3GGQ5"/>
<evidence type="ECO:0000313" key="1">
    <source>
        <dbReference type="EMBL" id="GHC61600.1"/>
    </source>
</evidence>
<sequence length="113" mass="12588">MSGAGSLRERVTFVELVSGDDGYGGTFEGWEDAFTDAARLAPKMGSEPVIAGRMQGIQPYTLTVRSNVNTRRVRPYWKARNHRTGTTYEIKTIVNIDERNAYLEMLVVEGEAS</sequence>
<dbReference type="EMBL" id="BMZO01000001">
    <property type="protein sequence ID" value="GHC61600.1"/>
    <property type="molecule type" value="Genomic_DNA"/>
</dbReference>
<dbReference type="RefSeq" id="WP_189486965.1">
    <property type="nucleotide sequence ID" value="NZ_BMZO01000001.1"/>
</dbReference>
<evidence type="ECO:0000313" key="2">
    <source>
        <dbReference type="Proteomes" id="UP000641137"/>
    </source>
</evidence>